<evidence type="ECO:0000256" key="5">
    <source>
        <dbReference type="ARBA" id="ARBA00024934"/>
    </source>
</evidence>
<dbReference type="InterPro" id="IPR006300">
    <property type="entry name" value="FlgB"/>
</dbReference>
<dbReference type="EMBL" id="CP065725">
    <property type="protein sequence ID" value="QPT41386.1"/>
    <property type="molecule type" value="Genomic_DNA"/>
</dbReference>
<comment type="similarity">
    <text evidence="2 6">Belongs to the flagella basal body rod proteins family.</text>
</comment>
<dbReference type="InterPro" id="IPR019776">
    <property type="entry name" value="Flagellar_basal_body_rod_CS"/>
</dbReference>
<evidence type="ECO:0000256" key="2">
    <source>
        <dbReference type="ARBA" id="ARBA00009677"/>
    </source>
</evidence>
<evidence type="ECO:0000256" key="3">
    <source>
        <dbReference type="ARBA" id="ARBA00014376"/>
    </source>
</evidence>
<dbReference type="PIRSF" id="PIRSF002889">
    <property type="entry name" value="Rod_FlgB"/>
    <property type="match status" value="1"/>
</dbReference>
<evidence type="ECO:0000256" key="1">
    <source>
        <dbReference type="ARBA" id="ARBA00004117"/>
    </source>
</evidence>
<evidence type="ECO:0000313" key="8">
    <source>
        <dbReference type="EMBL" id="QPT41386.1"/>
    </source>
</evidence>
<keyword evidence="4 6" id="KW-0975">Bacterial flagellum</keyword>
<evidence type="ECO:0000259" key="7">
    <source>
        <dbReference type="Pfam" id="PF00460"/>
    </source>
</evidence>
<dbReference type="RefSeq" id="WP_026253592.1">
    <property type="nucleotide sequence ID" value="NZ_CP065725.1"/>
</dbReference>
<dbReference type="Proteomes" id="UP000594903">
    <property type="component" value="Chromosome"/>
</dbReference>
<sequence length="136" mass="15086">MMDRISHEFNFLQTAVGLRQKRMELLSSNIANADTPHYKARDFNFSDALAQAVGGQKRLPDTQLNLTSARHIAGTASSPLNFAPDYRLPTQNSLDGNTVEMDVERIAFADNTMQYQASLTFLSHKLNGLQAALQSN</sequence>
<keyword evidence="9" id="KW-1185">Reference proteome</keyword>
<feature type="domain" description="Flagellar basal body rod protein N-terminal" evidence="7">
    <location>
        <begin position="10"/>
        <end position="39"/>
    </location>
</feature>
<organism evidence="8 9">
    <name type="scientific">Oligella ureolytica</name>
    <dbReference type="NCBI Taxonomy" id="90244"/>
    <lineage>
        <taxon>Bacteria</taxon>
        <taxon>Pseudomonadati</taxon>
        <taxon>Pseudomonadota</taxon>
        <taxon>Betaproteobacteria</taxon>
        <taxon>Burkholderiales</taxon>
        <taxon>Alcaligenaceae</taxon>
        <taxon>Oligella</taxon>
    </lineage>
</organism>
<reference evidence="8 9" key="1">
    <citation type="submission" date="2020-12" db="EMBL/GenBank/DDBJ databases">
        <title>FDA dAtabase for Regulatory Grade micrObial Sequences (FDA-ARGOS): Supporting development and validation of Infectious Disease Dx tests.</title>
        <authorList>
            <person name="Sproer C."/>
            <person name="Gronow S."/>
            <person name="Severitt S."/>
            <person name="Schroder I."/>
            <person name="Tallon L."/>
            <person name="Sadzewicz L."/>
            <person name="Zhao X."/>
            <person name="Boylan J."/>
            <person name="Ott S."/>
            <person name="Bowen H."/>
            <person name="Vavikolanu K."/>
            <person name="Mehta A."/>
            <person name="Aluvathingal J."/>
            <person name="Nadendla S."/>
            <person name="Lowell S."/>
            <person name="Myers T."/>
            <person name="Yan Y."/>
            <person name="Sichtig H."/>
        </authorList>
    </citation>
    <scope>NUCLEOTIDE SEQUENCE [LARGE SCALE GENOMIC DNA]</scope>
    <source>
        <strain evidence="8 9">FDAARGOS_872</strain>
    </source>
</reference>
<evidence type="ECO:0000256" key="6">
    <source>
        <dbReference type="PIRNR" id="PIRNR002889"/>
    </source>
</evidence>
<keyword evidence="8" id="KW-0966">Cell projection</keyword>
<dbReference type="PROSITE" id="PS00588">
    <property type="entry name" value="FLAGELLA_BB_ROD"/>
    <property type="match status" value="1"/>
</dbReference>
<protein>
    <recommendedName>
        <fullName evidence="3 6">Flagellar basal body rod protein FlgB</fullName>
    </recommendedName>
</protein>
<comment type="subunit">
    <text evidence="6">The basal body constitutes a major portion of the flagellar organelle and consists of a number of rings mounted on a central rod.</text>
</comment>
<comment type="subcellular location">
    <subcellularLocation>
        <location evidence="1 6">Bacterial flagellum basal body</location>
    </subcellularLocation>
</comment>
<evidence type="ECO:0000313" key="9">
    <source>
        <dbReference type="Proteomes" id="UP000594903"/>
    </source>
</evidence>
<name>A0A7T3BT58_9BURK</name>
<gene>
    <name evidence="8" type="primary">flgB</name>
    <name evidence="8" type="ORF">I6G29_07845</name>
</gene>
<accession>A0A7T3BT58</accession>
<proteinExistence type="inferred from homology"/>
<comment type="function">
    <text evidence="5 6">Structural component of flagellum, the bacterial motility apparatus. Part of the rod structure of flagellar basal body.</text>
</comment>
<dbReference type="NCBIfam" id="TIGR01396">
    <property type="entry name" value="FlgB"/>
    <property type="match status" value="1"/>
</dbReference>
<dbReference type="PANTHER" id="PTHR30435">
    <property type="entry name" value="FLAGELLAR PROTEIN"/>
    <property type="match status" value="1"/>
</dbReference>
<dbReference type="PANTHER" id="PTHR30435:SF12">
    <property type="entry name" value="FLAGELLAR BASAL BODY ROD PROTEIN FLGB"/>
    <property type="match status" value="1"/>
</dbReference>
<evidence type="ECO:0000256" key="4">
    <source>
        <dbReference type="ARBA" id="ARBA00023143"/>
    </source>
</evidence>
<keyword evidence="8" id="KW-0282">Flagellum</keyword>
<dbReference type="Pfam" id="PF00460">
    <property type="entry name" value="Flg_bb_rod"/>
    <property type="match status" value="1"/>
</dbReference>
<keyword evidence="8" id="KW-0969">Cilium</keyword>
<dbReference type="InterPro" id="IPR001444">
    <property type="entry name" value="Flag_bb_rod_N"/>
</dbReference>